<dbReference type="Bgee" id="ENSCHIG00000012597">
    <property type="expression patterns" value="Expressed in thymus and 17 other cell types or tissues"/>
</dbReference>
<dbReference type="InterPro" id="IPR023696">
    <property type="entry name" value="Ureohydrolase_dom_sf"/>
</dbReference>
<evidence type="ECO:0000256" key="12">
    <source>
        <dbReference type="PIRNR" id="PIRNR037911"/>
    </source>
</evidence>
<comment type="catalytic activity">
    <reaction evidence="12">
        <text>N(6)-acetyl-L-lysyl-[histone] + H2O = L-lysyl-[histone] + acetate</text>
        <dbReference type="Rhea" id="RHEA:58196"/>
        <dbReference type="Rhea" id="RHEA-COMP:9845"/>
        <dbReference type="Rhea" id="RHEA-COMP:11338"/>
        <dbReference type="ChEBI" id="CHEBI:15377"/>
        <dbReference type="ChEBI" id="CHEBI:29969"/>
        <dbReference type="ChEBI" id="CHEBI:30089"/>
        <dbReference type="ChEBI" id="CHEBI:61930"/>
        <dbReference type="EC" id="3.5.1.98"/>
    </reaction>
</comment>
<evidence type="ECO:0000256" key="6">
    <source>
        <dbReference type="ARBA" id="ARBA00022801"/>
    </source>
</evidence>
<accession>A0A452ED31</accession>
<dbReference type="GO" id="GO:0000118">
    <property type="term" value="C:histone deacetylase complex"/>
    <property type="evidence" value="ECO:0007669"/>
    <property type="project" value="TreeGrafter"/>
</dbReference>
<proteinExistence type="inferred from homology"/>
<reference evidence="18" key="2">
    <citation type="submission" date="2025-08" db="UniProtKB">
        <authorList>
            <consortium name="Ensembl"/>
        </authorList>
    </citation>
    <scope>IDENTIFICATION</scope>
</reference>
<feature type="domain" description="Histone deacetylase" evidence="17">
    <location>
        <begin position="548"/>
        <end position="866"/>
    </location>
</feature>
<evidence type="ECO:0000256" key="15">
    <source>
        <dbReference type="PIRSR" id="PIRSR037911-3"/>
    </source>
</evidence>
<keyword evidence="8 12" id="KW-0156">Chromatin regulator</keyword>
<keyword evidence="7 14" id="KW-0862">Zinc</keyword>
<name>A0A452ED31_CAPHI</name>
<dbReference type="FunFam" id="3.40.800.20:FF:000002">
    <property type="entry name" value="Histone deacetylase"/>
    <property type="match status" value="1"/>
</dbReference>
<feature type="compositionally biased region" description="Low complexity" evidence="16">
    <location>
        <begin position="17"/>
        <end position="26"/>
    </location>
</feature>
<evidence type="ECO:0000313" key="18">
    <source>
        <dbReference type="Ensembl" id="ENSCHIP00000009944.1"/>
    </source>
</evidence>
<dbReference type="PANTHER" id="PTHR10625">
    <property type="entry name" value="HISTONE DEACETYLASE HDAC1-RELATED"/>
    <property type="match status" value="1"/>
</dbReference>
<dbReference type="InterPro" id="IPR000286">
    <property type="entry name" value="HDACs"/>
</dbReference>
<dbReference type="InterPro" id="IPR023801">
    <property type="entry name" value="His_deacetylse_dom"/>
</dbReference>
<feature type="compositionally biased region" description="Low complexity" evidence="16">
    <location>
        <begin position="489"/>
        <end position="508"/>
    </location>
</feature>
<dbReference type="Gene3D" id="3.40.800.20">
    <property type="entry name" value="Histone deacetylase domain"/>
    <property type="match status" value="1"/>
</dbReference>
<dbReference type="GO" id="GO:0141221">
    <property type="term" value="F:histone deacetylase activity, hydrolytic mechanism"/>
    <property type="evidence" value="ECO:0007669"/>
    <property type="project" value="UniProtKB-EC"/>
</dbReference>
<keyword evidence="11" id="KW-0539">Nucleus</keyword>
<evidence type="ECO:0000256" key="9">
    <source>
        <dbReference type="ARBA" id="ARBA00023015"/>
    </source>
</evidence>
<keyword evidence="5 14" id="KW-0479">Metal-binding</keyword>
<dbReference type="GO" id="GO:0040029">
    <property type="term" value="P:epigenetic regulation of gene expression"/>
    <property type="evidence" value="ECO:0007669"/>
    <property type="project" value="TreeGrafter"/>
</dbReference>
<evidence type="ECO:0000256" key="16">
    <source>
        <dbReference type="SAM" id="MobiDB-lite"/>
    </source>
</evidence>
<dbReference type="AlphaFoldDB" id="A0A452ED31"/>
<evidence type="ECO:0000256" key="11">
    <source>
        <dbReference type="ARBA" id="ARBA00023242"/>
    </source>
</evidence>
<organism evidence="18 19">
    <name type="scientific">Capra hircus</name>
    <name type="common">Goat</name>
    <dbReference type="NCBI Taxonomy" id="9925"/>
    <lineage>
        <taxon>Eukaryota</taxon>
        <taxon>Metazoa</taxon>
        <taxon>Chordata</taxon>
        <taxon>Craniata</taxon>
        <taxon>Vertebrata</taxon>
        <taxon>Euteleostomi</taxon>
        <taxon>Mammalia</taxon>
        <taxon>Eutheria</taxon>
        <taxon>Laurasiatheria</taxon>
        <taxon>Artiodactyla</taxon>
        <taxon>Ruminantia</taxon>
        <taxon>Pecora</taxon>
        <taxon>Bovidae</taxon>
        <taxon>Caprinae</taxon>
        <taxon>Capra</taxon>
    </lineage>
</organism>
<evidence type="ECO:0000256" key="2">
    <source>
        <dbReference type="ARBA" id="ARBA00007738"/>
    </source>
</evidence>
<feature type="region of interest" description="Disordered" evidence="16">
    <location>
        <begin position="468"/>
        <end position="519"/>
    </location>
</feature>
<feature type="binding site" evidence="14">
    <location>
        <position position="548"/>
    </location>
    <ligand>
        <name>Zn(2+)</name>
        <dbReference type="ChEBI" id="CHEBI:29105"/>
    </ligand>
</feature>
<feature type="region of interest" description="Disordered" evidence="16">
    <location>
        <begin position="350"/>
        <end position="446"/>
    </location>
</feature>
<feature type="binding site" evidence="14">
    <location>
        <position position="540"/>
    </location>
    <ligand>
        <name>Zn(2+)</name>
        <dbReference type="ChEBI" id="CHEBI:29105"/>
    </ligand>
</feature>
<gene>
    <name evidence="18" type="primary">HDAC7</name>
</gene>
<dbReference type="EMBL" id="LWLT01000005">
    <property type="status" value="NOT_ANNOTATED_CDS"/>
    <property type="molecule type" value="Genomic_DNA"/>
</dbReference>
<keyword evidence="9 12" id="KW-0805">Transcription regulation</keyword>
<dbReference type="Pfam" id="PF00850">
    <property type="entry name" value="Hist_deacetyl"/>
    <property type="match status" value="1"/>
</dbReference>
<evidence type="ECO:0000256" key="1">
    <source>
        <dbReference type="ARBA" id="ARBA00004123"/>
    </source>
</evidence>
<dbReference type="InterPro" id="IPR046949">
    <property type="entry name" value="HDAC4/5/7/9"/>
</dbReference>
<feature type="region of interest" description="Disordered" evidence="16">
    <location>
        <begin position="188"/>
        <end position="291"/>
    </location>
</feature>
<reference evidence="18" key="3">
    <citation type="submission" date="2025-09" db="UniProtKB">
        <authorList>
            <consortium name="Ensembl"/>
        </authorList>
    </citation>
    <scope>IDENTIFICATION</scope>
</reference>
<keyword evidence="6 12" id="KW-0378">Hydrolase</keyword>
<keyword evidence="19" id="KW-1185">Reference proteome</keyword>
<feature type="active site" evidence="13">
    <location>
        <position position="677"/>
    </location>
</feature>
<dbReference type="Ensembl" id="ENSCHIT00000017717.1">
    <property type="protein sequence ID" value="ENSCHIP00000009944.1"/>
    <property type="gene ID" value="ENSCHIG00000012597.1"/>
</dbReference>
<keyword evidence="4 12" id="KW-0678">Repressor</keyword>
<comment type="function">
    <text evidence="12">Responsible for the deacetylation of lysine residues on the N-terminal part of the core histones (H2A, H2B, H3 and H4). Histone deacetylation gives a tag for epigenetic repression and plays an important role in transcriptional regulation, cell cycle progression and developmental events.</text>
</comment>
<evidence type="ECO:0000313" key="19">
    <source>
        <dbReference type="Proteomes" id="UP000291000"/>
    </source>
</evidence>
<evidence type="ECO:0000256" key="10">
    <source>
        <dbReference type="ARBA" id="ARBA00023163"/>
    </source>
</evidence>
<dbReference type="PIRSF" id="PIRSF037911">
    <property type="entry name" value="HDAC_II_euk"/>
    <property type="match status" value="1"/>
</dbReference>
<evidence type="ECO:0000256" key="14">
    <source>
        <dbReference type="PIRSR" id="PIRSR037911-2"/>
    </source>
</evidence>
<dbReference type="SUPFAM" id="SSF52768">
    <property type="entry name" value="Arginase/deacetylase"/>
    <property type="match status" value="1"/>
</dbReference>
<dbReference type="PRINTS" id="PR01270">
    <property type="entry name" value="HDASUPER"/>
</dbReference>
<dbReference type="PANTHER" id="PTHR10625:SF42">
    <property type="entry name" value="HISTONE DEACETYLASE 7"/>
    <property type="match status" value="1"/>
</dbReference>
<evidence type="ECO:0000256" key="7">
    <source>
        <dbReference type="ARBA" id="ARBA00022833"/>
    </source>
</evidence>
<evidence type="ECO:0000256" key="8">
    <source>
        <dbReference type="ARBA" id="ARBA00022853"/>
    </source>
</evidence>
<reference evidence="18 19" key="1">
    <citation type="submission" date="2016-04" db="EMBL/GenBank/DDBJ databases">
        <title>Polished mammalian reference genomes with single-molecule sequencing and chromosome conformation capture applied to the Capra hircus genome.</title>
        <authorList>
            <person name="Bickhart D.M."/>
            <person name="Koren S."/>
            <person name="Rosen B."/>
            <person name="Hastie A."/>
            <person name="Liachko I."/>
            <person name="Sullivan S.T."/>
            <person name="Burton J."/>
            <person name="Sayre B.L."/>
            <person name="Huson H.J."/>
            <person name="Lee J."/>
            <person name="Lam E."/>
            <person name="Kelley C.M."/>
            <person name="Hutchison J.L."/>
            <person name="Zhou Y."/>
            <person name="Sun J."/>
            <person name="Crisa A."/>
            <person name="Schwartz J.C."/>
            <person name="Hammond J.A."/>
            <person name="Schroeder S.G."/>
            <person name="Liu G.E."/>
            <person name="Dunham M."/>
            <person name="Shendure J."/>
            <person name="Sonstegard T.S."/>
            <person name="Phillippy A.M."/>
            <person name="Van Tassell C.P."/>
            <person name="Smith T.P."/>
        </authorList>
    </citation>
    <scope>NUCLEOTIDE SEQUENCE [LARGE SCALE GENOMIC DNA]</scope>
</reference>
<comment type="subcellular location">
    <subcellularLocation>
        <location evidence="1 12">Nucleus</location>
    </subcellularLocation>
</comment>
<evidence type="ECO:0000256" key="3">
    <source>
        <dbReference type="ARBA" id="ARBA00012111"/>
    </source>
</evidence>
<comment type="similarity">
    <text evidence="2 12">Belongs to the histone deacetylase family. HD type 2 subfamily.</text>
</comment>
<feature type="region of interest" description="Disordered" evidence="16">
    <location>
        <begin position="906"/>
        <end position="936"/>
    </location>
</feature>
<feature type="binding site" evidence="14">
    <location>
        <position position="542"/>
    </location>
    <ligand>
        <name>Zn(2+)</name>
        <dbReference type="ChEBI" id="CHEBI:29105"/>
    </ligand>
</feature>
<feature type="compositionally biased region" description="Basic and acidic residues" evidence="16">
    <location>
        <begin position="211"/>
        <end position="225"/>
    </location>
</feature>
<feature type="compositionally biased region" description="Low complexity" evidence="16">
    <location>
        <begin position="241"/>
        <end position="256"/>
    </location>
</feature>
<protein>
    <recommendedName>
        <fullName evidence="3 12">Histone deacetylase</fullName>
        <ecNumber evidence="3 12">3.5.1.98</ecNumber>
    </recommendedName>
</protein>
<dbReference type="InterPro" id="IPR037138">
    <property type="entry name" value="His_deacetylse_dom_sf"/>
</dbReference>
<sequence>MLRCLCQRAAADGTQVSPAAPCSSPPIIGWPRPRADTPGPQPQPMDLRVGQRPAVDAPPEPTLLALQHPQRLHHHLFLAGLQPQRSAEPMRLSMDTPMPELQMGQQEQELRQLLNKDKSKRSAVASSVVKQKLAEVILKKQQAALERTVHPNSPSVPYRTLEPLETEGAARSMLGSFLPPVPSLPCDPPEHFPLRKTVSEPNLKLRYKPKKSLERRKNPLLRKESAPPSLRRRPAETLGDSSPSSSSTPASGCSSPNDSEHGPNPVLGSEADGDRRTHATLGPRGPVLGNPHAHLFLPHGLEPEAGGPLPSRLQPILLLDPSVSHTPLLTVPGIGPLPFHFAQSLLTTERPSGSGLHRPLSRTRSEPLPPSATAPSLLGPLQPRLERLKPHVQLIKRSAKPSEKPRLRQIPSAEDLETDSGSVGPLQDDGLEHRESSHGQQEARGPVPLQQHQQVFLWEQQRLAGRLPRGATGDSMLLPLAPGSHRPLSRAQSSPAAPASLPTPEPASQARILPSSETPARTLPFTTGLVYDSVMLKHQCSCGDNSRHPEHAGRIQSIWSRLLERGLRSQCESLRGRKASLEELQSVHSERHVLLYGTNPLSRLKLDNGKLAGLLAQRMFVMLPCGGVGVDTDTIWNELHSSNAARWAAGSVTDLAFKVASRELKNGFAVVRPPGHHADHSTAMGFCFFNSVAIACRQLQQQGKASKILIVDWDVHHGNGTQQTFYQDPNVLYISLHRHDDGNFFPGSGAVDEVGAGSGEGFNVNVAWAGGLDPPMGDPEYLAAFRIVVMPIAREFSPDLVLVSAGFDAAEGHPPPLGGYHVSAKCFGYMTQQLMSLAGGAVVLALEGGHDLTAICDASEACVAALLGNKVRCPPLICAAVGQAVQFSQEHPKEHAVGAPPWGLADGQGGGGQAWTEGNRVDASSLGQTSGQRPLPQAEPGAYAYLSLESEGPGVGESWACGSLRGRQLMHAFFCRWIPSQKKAGSRNPTSMPSAPWKL</sequence>
<keyword evidence="10 12" id="KW-0804">Transcription</keyword>
<evidence type="ECO:0000259" key="17">
    <source>
        <dbReference type="Pfam" id="PF00850"/>
    </source>
</evidence>
<evidence type="ECO:0000256" key="4">
    <source>
        <dbReference type="ARBA" id="ARBA00022491"/>
    </source>
</evidence>
<dbReference type="GeneTree" id="ENSGT00940000159065"/>
<dbReference type="Proteomes" id="UP000291000">
    <property type="component" value="Chromosome 5"/>
</dbReference>
<feature type="region of interest" description="Disordered" evidence="16">
    <location>
        <begin position="13"/>
        <end position="55"/>
    </location>
</feature>
<feature type="site" description="Contributes to catalysis" evidence="15">
    <location>
        <position position="850"/>
    </location>
</feature>
<dbReference type="GO" id="GO:0000122">
    <property type="term" value="P:negative regulation of transcription by RNA polymerase II"/>
    <property type="evidence" value="ECO:0007669"/>
    <property type="project" value="InterPro"/>
</dbReference>
<feature type="binding site" evidence="14">
    <location>
        <position position="625"/>
    </location>
    <ligand>
        <name>Zn(2+)</name>
        <dbReference type="ChEBI" id="CHEBI:29105"/>
    </ligand>
</feature>
<dbReference type="EC" id="3.5.1.98" evidence="3 12"/>
<evidence type="ECO:0000256" key="5">
    <source>
        <dbReference type="ARBA" id="ARBA00022723"/>
    </source>
</evidence>
<evidence type="ECO:0000256" key="13">
    <source>
        <dbReference type="PIRSR" id="PIRSR037911-1"/>
    </source>
</evidence>
<dbReference type="GO" id="GO:0046872">
    <property type="term" value="F:metal ion binding"/>
    <property type="evidence" value="ECO:0007669"/>
    <property type="project" value="UniProtKB-KW"/>
</dbReference>